<dbReference type="KEGG" id="dpx:DAPPUDRAFT_323152"/>
<protein>
    <submittedName>
        <fullName evidence="2">Uncharacterized protein</fullName>
    </submittedName>
</protein>
<feature type="compositionally biased region" description="Low complexity" evidence="1">
    <location>
        <begin position="101"/>
        <end position="110"/>
    </location>
</feature>
<keyword evidence="3" id="KW-1185">Reference proteome</keyword>
<reference evidence="2 3" key="1">
    <citation type="journal article" date="2011" name="Science">
        <title>The ecoresponsive genome of Daphnia pulex.</title>
        <authorList>
            <person name="Colbourne J.K."/>
            <person name="Pfrender M.E."/>
            <person name="Gilbert D."/>
            <person name="Thomas W.K."/>
            <person name="Tucker A."/>
            <person name="Oakley T.H."/>
            <person name="Tokishita S."/>
            <person name="Aerts A."/>
            <person name="Arnold G.J."/>
            <person name="Basu M.K."/>
            <person name="Bauer D.J."/>
            <person name="Caceres C.E."/>
            <person name="Carmel L."/>
            <person name="Casola C."/>
            <person name="Choi J.H."/>
            <person name="Detter J.C."/>
            <person name="Dong Q."/>
            <person name="Dusheyko S."/>
            <person name="Eads B.D."/>
            <person name="Frohlich T."/>
            <person name="Geiler-Samerotte K.A."/>
            <person name="Gerlach D."/>
            <person name="Hatcher P."/>
            <person name="Jogdeo S."/>
            <person name="Krijgsveld J."/>
            <person name="Kriventseva E.V."/>
            <person name="Kultz D."/>
            <person name="Laforsch C."/>
            <person name="Lindquist E."/>
            <person name="Lopez J."/>
            <person name="Manak J.R."/>
            <person name="Muller J."/>
            <person name="Pangilinan J."/>
            <person name="Patwardhan R.P."/>
            <person name="Pitluck S."/>
            <person name="Pritham E.J."/>
            <person name="Rechtsteiner A."/>
            <person name="Rho M."/>
            <person name="Rogozin I.B."/>
            <person name="Sakarya O."/>
            <person name="Salamov A."/>
            <person name="Schaack S."/>
            <person name="Shapiro H."/>
            <person name="Shiga Y."/>
            <person name="Skalitzky C."/>
            <person name="Smith Z."/>
            <person name="Souvorov A."/>
            <person name="Sung W."/>
            <person name="Tang Z."/>
            <person name="Tsuchiya D."/>
            <person name="Tu H."/>
            <person name="Vos H."/>
            <person name="Wang M."/>
            <person name="Wolf Y.I."/>
            <person name="Yamagata H."/>
            <person name="Yamada T."/>
            <person name="Ye Y."/>
            <person name="Shaw J.R."/>
            <person name="Andrews J."/>
            <person name="Crease T.J."/>
            <person name="Tang H."/>
            <person name="Lucas S.M."/>
            <person name="Robertson H.M."/>
            <person name="Bork P."/>
            <person name="Koonin E.V."/>
            <person name="Zdobnov E.M."/>
            <person name="Grigoriev I.V."/>
            <person name="Lynch M."/>
            <person name="Boore J.L."/>
        </authorList>
    </citation>
    <scope>NUCLEOTIDE SEQUENCE [LARGE SCALE GENOMIC DNA]</scope>
</reference>
<gene>
    <name evidence="2" type="ORF">DAPPUDRAFT_323152</name>
</gene>
<evidence type="ECO:0000256" key="1">
    <source>
        <dbReference type="SAM" id="MobiDB-lite"/>
    </source>
</evidence>
<dbReference type="Proteomes" id="UP000000305">
    <property type="component" value="Unassembled WGS sequence"/>
</dbReference>
<accession>E9GY20</accession>
<sequence>MSIFLVALSQGIFRHINCFKDTFVWSQLCTPADPPAKFGWLDRKVCVYKLDREFFRNCLGGLPFVIQPDISSEIAFEADNDCETELPGKLKLSSSGVGNVSSADSTTSSSPVLELAE</sequence>
<dbReference type="AlphaFoldDB" id="E9GY20"/>
<evidence type="ECO:0000313" key="2">
    <source>
        <dbReference type="EMBL" id="EFX75636.1"/>
    </source>
</evidence>
<dbReference type="InParanoid" id="E9GY20"/>
<name>E9GY20_DAPPU</name>
<proteinExistence type="predicted"/>
<evidence type="ECO:0000313" key="3">
    <source>
        <dbReference type="Proteomes" id="UP000000305"/>
    </source>
</evidence>
<dbReference type="HOGENOM" id="CLU_2087235_0_0_1"/>
<feature type="region of interest" description="Disordered" evidence="1">
    <location>
        <begin position="92"/>
        <end position="117"/>
    </location>
</feature>
<organism evidence="2 3">
    <name type="scientific">Daphnia pulex</name>
    <name type="common">Water flea</name>
    <dbReference type="NCBI Taxonomy" id="6669"/>
    <lineage>
        <taxon>Eukaryota</taxon>
        <taxon>Metazoa</taxon>
        <taxon>Ecdysozoa</taxon>
        <taxon>Arthropoda</taxon>
        <taxon>Crustacea</taxon>
        <taxon>Branchiopoda</taxon>
        <taxon>Diplostraca</taxon>
        <taxon>Cladocera</taxon>
        <taxon>Anomopoda</taxon>
        <taxon>Daphniidae</taxon>
        <taxon>Daphnia</taxon>
    </lineage>
</organism>
<dbReference type="EMBL" id="GL732574">
    <property type="protein sequence ID" value="EFX75636.1"/>
    <property type="molecule type" value="Genomic_DNA"/>
</dbReference>